<evidence type="ECO:0000259" key="1">
    <source>
        <dbReference type="Pfam" id="PF13456"/>
    </source>
</evidence>
<keyword evidence="3" id="KW-1185">Reference proteome</keyword>
<dbReference type="OrthoDB" id="1748983at2759"/>
<dbReference type="InterPro" id="IPR002156">
    <property type="entry name" value="RNaseH_domain"/>
</dbReference>
<dbReference type="PANTHER" id="PTHR47723:SF21">
    <property type="entry name" value="POLYNUCLEOTIDYL TRANSFERASE, RIBONUCLEASE H-LIKE SUPERFAMILY PROTEIN"/>
    <property type="match status" value="1"/>
</dbReference>
<dbReference type="InterPro" id="IPR053151">
    <property type="entry name" value="RNase_H-like"/>
</dbReference>
<evidence type="ECO:0000313" key="2">
    <source>
        <dbReference type="EMBL" id="KAB2595397.1"/>
    </source>
</evidence>
<accession>A0A5N5EXD3</accession>
<name>A0A5N5EXD3_9ROSA</name>
<dbReference type="GO" id="GO:0003676">
    <property type="term" value="F:nucleic acid binding"/>
    <property type="evidence" value="ECO:0007669"/>
    <property type="project" value="InterPro"/>
</dbReference>
<dbReference type="AlphaFoldDB" id="A0A5N5EXD3"/>
<feature type="domain" description="RNase H type-1" evidence="1">
    <location>
        <begin position="370"/>
        <end position="467"/>
    </location>
</feature>
<proteinExistence type="predicted"/>
<comment type="caution">
    <text evidence="2">The sequence shown here is derived from an EMBL/GenBank/DDBJ whole genome shotgun (WGS) entry which is preliminary data.</text>
</comment>
<sequence>MVGGNSPRSIGLDPFNLAPFIWHGNGSKTHCFVPPELGKRGHCEKEEWGLILGAKKRVLATSMRFTSFQVQESLGVYVQCGKDATDVSKIMWVVTPKVMAMMNQELLQQVSNVEIKGALFQMHPTKALGPDSSEIAHYMHMKNNGWNGVMALKLDISNAYDRIEWSFLEQIMRRLGFTEEWTQWIMMCVSTISYSFKLNWEPLLHTYERAFRQAVDLSKSSAVFNRNLMELDAQLLADYLGMERVDLFYRADSLIWIKEPKGLFTTKSAYFMARSGPGMSGDEPMGSVINKTAIMYNTCGFCDKEAEIVEHALLICPRAAAVWFGSPLGIRSFHLIEEGIRRWLEYMVQNVSKESFDSLLVLDEQGLIEGCGLVVRSSEGRFLAAQVSRVVAVRSTLHAEATAAKAAALFLQRDAFLVISAIQNAGAAFSGHLGYIFDDTKQLMQDFKQWKITFGRRETNKVAHCFTRFKPPDVISHLLLEDSTSS</sequence>
<reference evidence="2 3" key="1">
    <citation type="submission" date="2019-09" db="EMBL/GenBank/DDBJ databases">
        <authorList>
            <person name="Ou C."/>
        </authorList>
    </citation>
    <scope>NUCLEOTIDE SEQUENCE [LARGE SCALE GENOMIC DNA]</scope>
    <source>
        <strain evidence="2">S2</strain>
        <tissue evidence="2">Leaf</tissue>
    </source>
</reference>
<gene>
    <name evidence="2" type="ORF">D8674_030847</name>
</gene>
<dbReference type="Pfam" id="PF13456">
    <property type="entry name" value="RVT_3"/>
    <property type="match status" value="1"/>
</dbReference>
<reference evidence="3" key="2">
    <citation type="submission" date="2019-10" db="EMBL/GenBank/DDBJ databases">
        <title>A de novo genome assembly of a pear dwarfing rootstock.</title>
        <authorList>
            <person name="Wang F."/>
            <person name="Wang J."/>
            <person name="Li S."/>
            <person name="Zhang Y."/>
            <person name="Fang M."/>
            <person name="Ma L."/>
            <person name="Zhao Y."/>
            <person name="Jiang S."/>
        </authorList>
    </citation>
    <scope>NUCLEOTIDE SEQUENCE [LARGE SCALE GENOMIC DNA]</scope>
</reference>
<dbReference type="EMBL" id="SMOL01000781">
    <property type="protein sequence ID" value="KAB2595397.1"/>
    <property type="molecule type" value="Genomic_DNA"/>
</dbReference>
<dbReference type="GO" id="GO:0004523">
    <property type="term" value="F:RNA-DNA hybrid ribonuclease activity"/>
    <property type="evidence" value="ECO:0007669"/>
    <property type="project" value="InterPro"/>
</dbReference>
<dbReference type="Proteomes" id="UP000327157">
    <property type="component" value="Chromosome 7"/>
</dbReference>
<reference evidence="2 3" key="3">
    <citation type="submission" date="2019-11" db="EMBL/GenBank/DDBJ databases">
        <title>A de novo genome assembly of a pear dwarfing rootstock.</title>
        <authorList>
            <person name="Wang F."/>
            <person name="Wang J."/>
            <person name="Li S."/>
            <person name="Zhang Y."/>
            <person name="Fang M."/>
            <person name="Ma L."/>
            <person name="Zhao Y."/>
            <person name="Jiang S."/>
        </authorList>
    </citation>
    <scope>NUCLEOTIDE SEQUENCE [LARGE SCALE GENOMIC DNA]</scope>
    <source>
        <strain evidence="2">S2</strain>
        <tissue evidence="2">Leaf</tissue>
    </source>
</reference>
<evidence type="ECO:0000313" key="3">
    <source>
        <dbReference type="Proteomes" id="UP000327157"/>
    </source>
</evidence>
<protein>
    <recommendedName>
        <fullName evidence="1">RNase H type-1 domain-containing protein</fullName>
    </recommendedName>
</protein>
<organism evidence="2 3">
    <name type="scientific">Pyrus ussuriensis x Pyrus communis</name>
    <dbReference type="NCBI Taxonomy" id="2448454"/>
    <lineage>
        <taxon>Eukaryota</taxon>
        <taxon>Viridiplantae</taxon>
        <taxon>Streptophyta</taxon>
        <taxon>Embryophyta</taxon>
        <taxon>Tracheophyta</taxon>
        <taxon>Spermatophyta</taxon>
        <taxon>Magnoliopsida</taxon>
        <taxon>eudicotyledons</taxon>
        <taxon>Gunneridae</taxon>
        <taxon>Pentapetalae</taxon>
        <taxon>rosids</taxon>
        <taxon>fabids</taxon>
        <taxon>Rosales</taxon>
        <taxon>Rosaceae</taxon>
        <taxon>Amygdaloideae</taxon>
        <taxon>Maleae</taxon>
        <taxon>Pyrus</taxon>
    </lineage>
</organism>
<dbReference type="PANTHER" id="PTHR47723">
    <property type="entry name" value="OS05G0353850 PROTEIN"/>
    <property type="match status" value="1"/>
</dbReference>